<dbReference type="InterPro" id="IPR013783">
    <property type="entry name" value="Ig-like_fold"/>
</dbReference>
<protein>
    <submittedName>
        <fullName evidence="4">FixH family protein</fullName>
    </submittedName>
</protein>
<comment type="caution">
    <text evidence="4">The sequence shown here is derived from an EMBL/GenBank/DDBJ whole genome shotgun (WGS) entry which is preliminary data.</text>
</comment>
<evidence type="ECO:0000313" key="5">
    <source>
        <dbReference type="Proteomes" id="UP001500866"/>
    </source>
</evidence>
<sequence>MKKIILLILTAVVLAACGQTNNTSNSSDEVVQPIQADLQVPKRAEPGKKITFKVTVTQNEKAVNDADEVKFEIWQEGSKSNSEMVKAKHTKNGIYIVKKTFDQKGIYYVQSHVTARQMHTMPKAKINIGNAKKKDTTKKEHNRHHSQTKVEFQPPEKITKGEEAAFTANVSTKHEPLSDASVTMEIWQKNSKKHEWVNMEETSSGRYEAKTTFKNKGNYQIKVHVKKDEIHYHNVFEVNVK</sequence>
<gene>
    <name evidence="4" type="ORF">GCM10009001_01980</name>
</gene>
<evidence type="ECO:0000259" key="3">
    <source>
        <dbReference type="Pfam" id="PF13115"/>
    </source>
</evidence>
<name>A0ABP3QF28_9BACI</name>
<dbReference type="Gene3D" id="2.60.40.10">
    <property type="entry name" value="Immunoglobulins"/>
    <property type="match status" value="1"/>
</dbReference>
<reference evidence="5" key="1">
    <citation type="journal article" date="2019" name="Int. J. Syst. Evol. Microbiol.">
        <title>The Global Catalogue of Microorganisms (GCM) 10K type strain sequencing project: providing services to taxonomists for standard genome sequencing and annotation.</title>
        <authorList>
            <consortium name="The Broad Institute Genomics Platform"/>
            <consortium name="The Broad Institute Genome Sequencing Center for Infectious Disease"/>
            <person name="Wu L."/>
            <person name="Ma J."/>
        </authorList>
    </citation>
    <scope>NUCLEOTIDE SEQUENCE [LARGE SCALE GENOMIC DNA]</scope>
    <source>
        <strain evidence="5">JCM 15395</strain>
    </source>
</reference>
<dbReference type="EMBL" id="BAAADS010000001">
    <property type="protein sequence ID" value="GAA0589683.1"/>
    <property type="molecule type" value="Genomic_DNA"/>
</dbReference>
<accession>A0ABP3QF28</accession>
<dbReference type="PROSITE" id="PS51257">
    <property type="entry name" value="PROKAR_LIPOPROTEIN"/>
    <property type="match status" value="1"/>
</dbReference>
<feature type="region of interest" description="Disordered" evidence="1">
    <location>
        <begin position="133"/>
        <end position="153"/>
    </location>
</feature>
<feature type="chain" id="PRO_5047048952" evidence="2">
    <location>
        <begin position="19"/>
        <end position="241"/>
    </location>
</feature>
<feature type="domain" description="YtkA-like" evidence="3">
    <location>
        <begin position="30"/>
        <end position="112"/>
    </location>
</feature>
<dbReference type="Pfam" id="PF13115">
    <property type="entry name" value="YtkA"/>
    <property type="match status" value="2"/>
</dbReference>
<evidence type="ECO:0000313" key="4">
    <source>
        <dbReference type="EMBL" id="GAA0589683.1"/>
    </source>
</evidence>
<evidence type="ECO:0000256" key="2">
    <source>
        <dbReference type="SAM" id="SignalP"/>
    </source>
</evidence>
<keyword evidence="5" id="KW-1185">Reference proteome</keyword>
<dbReference type="InterPro" id="IPR032693">
    <property type="entry name" value="YtkA-like_dom"/>
</dbReference>
<feature type="domain" description="YtkA-like" evidence="3">
    <location>
        <begin position="146"/>
        <end position="224"/>
    </location>
</feature>
<proteinExistence type="predicted"/>
<feature type="signal peptide" evidence="2">
    <location>
        <begin position="1"/>
        <end position="18"/>
    </location>
</feature>
<dbReference type="RefSeq" id="WP_343809447.1">
    <property type="nucleotide sequence ID" value="NZ_BAAADS010000001.1"/>
</dbReference>
<organism evidence="4 5">
    <name type="scientific">Virgibacillus siamensis</name>
    <dbReference type="NCBI Taxonomy" id="480071"/>
    <lineage>
        <taxon>Bacteria</taxon>
        <taxon>Bacillati</taxon>
        <taxon>Bacillota</taxon>
        <taxon>Bacilli</taxon>
        <taxon>Bacillales</taxon>
        <taxon>Bacillaceae</taxon>
        <taxon>Virgibacillus</taxon>
    </lineage>
</organism>
<evidence type="ECO:0000256" key="1">
    <source>
        <dbReference type="SAM" id="MobiDB-lite"/>
    </source>
</evidence>
<dbReference type="Proteomes" id="UP001500866">
    <property type="component" value="Unassembled WGS sequence"/>
</dbReference>
<keyword evidence="2" id="KW-0732">Signal</keyword>